<reference evidence="5 6" key="1">
    <citation type="submission" date="2016-10" db="EMBL/GenBank/DDBJ databases">
        <authorList>
            <person name="de Groot N.N."/>
        </authorList>
    </citation>
    <scope>NUCLEOTIDE SEQUENCE [LARGE SCALE GENOMIC DNA]</scope>
    <source>
        <strain evidence="5 6">DSM 15345</strain>
    </source>
</reference>
<dbReference type="EMBL" id="FNQM01000010">
    <property type="protein sequence ID" value="SEA71762.1"/>
    <property type="molecule type" value="Genomic_DNA"/>
</dbReference>
<dbReference type="SUPFAM" id="SSF46785">
    <property type="entry name" value="Winged helix' DNA-binding domain"/>
    <property type="match status" value="1"/>
</dbReference>
<dbReference type="InterPro" id="IPR051011">
    <property type="entry name" value="Metal_resp_trans_reg"/>
</dbReference>
<keyword evidence="6" id="KW-1185">Reference proteome</keyword>
<dbReference type="PANTHER" id="PTHR43132:SF2">
    <property type="entry name" value="ARSENICAL RESISTANCE OPERON REPRESSOR ARSR-RELATED"/>
    <property type="match status" value="1"/>
</dbReference>
<dbReference type="GO" id="GO:0003677">
    <property type="term" value="F:DNA binding"/>
    <property type="evidence" value="ECO:0007669"/>
    <property type="project" value="UniProtKB-KW"/>
</dbReference>
<keyword evidence="3" id="KW-0804">Transcription</keyword>
<gene>
    <name evidence="5" type="ORF">SAMN05444370_11020</name>
</gene>
<protein>
    <submittedName>
        <fullName evidence="5">Transcriptional regulator, ArsR family</fullName>
    </submittedName>
</protein>
<dbReference type="Proteomes" id="UP000198703">
    <property type="component" value="Unassembled WGS sequence"/>
</dbReference>
<dbReference type="SMART" id="SM00418">
    <property type="entry name" value="HTH_ARSR"/>
    <property type="match status" value="1"/>
</dbReference>
<dbReference type="InterPro" id="IPR036390">
    <property type="entry name" value="WH_DNA-bd_sf"/>
</dbReference>
<dbReference type="STRING" id="89524.SAMN05444370_11020"/>
<evidence type="ECO:0000256" key="1">
    <source>
        <dbReference type="ARBA" id="ARBA00023015"/>
    </source>
</evidence>
<dbReference type="GO" id="GO:0003700">
    <property type="term" value="F:DNA-binding transcription factor activity"/>
    <property type="evidence" value="ECO:0007669"/>
    <property type="project" value="InterPro"/>
</dbReference>
<dbReference type="CDD" id="cd00090">
    <property type="entry name" value="HTH_ARSR"/>
    <property type="match status" value="1"/>
</dbReference>
<evidence type="ECO:0000256" key="3">
    <source>
        <dbReference type="ARBA" id="ARBA00023163"/>
    </source>
</evidence>
<dbReference type="Pfam" id="PF01022">
    <property type="entry name" value="HTH_5"/>
    <property type="match status" value="1"/>
</dbReference>
<dbReference type="AlphaFoldDB" id="A0A1H4DHP7"/>
<sequence>MAPLDPTDDEKAELARLMDIARDASEFLKVFAHEGRFLILCHLAGGERSVTELERLISQRQAAVSQQLARLRLEGIVEARRDGKAIYYRLADERALRLIDMVLRLYGAEGAEAAATTLDASVAKRR</sequence>
<evidence type="ECO:0000259" key="4">
    <source>
        <dbReference type="PROSITE" id="PS50987"/>
    </source>
</evidence>
<evidence type="ECO:0000256" key="2">
    <source>
        <dbReference type="ARBA" id="ARBA00023125"/>
    </source>
</evidence>
<proteinExistence type="predicted"/>
<dbReference type="InterPro" id="IPR036388">
    <property type="entry name" value="WH-like_DNA-bd_sf"/>
</dbReference>
<dbReference type="Gene3D" id="1.10.10.10">
    <property type="entry name" value="Winged helix-like DNA-binding domain superfamily/Winged helix DNA-binding domain"/>
    <property type="match status" value="1"/>
</dbReference>
<feature type="domain" description="HTH arsR-type" evidence="4">
    <location>
        <begin position="17"/>
        <end position="110"/>
    </location>
</feature>
<dbReference type="InterPro" id="IPR011991">
    <property type="entry name" value="ArsR-like_HTH"/>
</dbReference>
<dbReference type="OrthoDB" id="194599at2"/>
<organism evidence="5 6">
    <name type="scientific">Rubrimonas cliftonensis</name>
    <dbReference type="NCBI Taxonomy" id="89524"/>
    <lineage>
        <taxon>Bacteria</taxon>
        <taxon>Pseudomonadati</taxon>
        <taxon>Pseudomonadota</taxon>
        <taxon>Alphaproteobacteria</taxon>
        <taxon>Rhodobacterales</taxon>
        <taxon>Paracoccaceae</taxon>
        <taxon>Rubrimonas</taxon>
    </lineage>
</organism>
<dbReference type="NCBIfam" id="NF033788">
    <property type="entry name" value="HTH_metalloreg"/>
    <property type="match status" value="1"/>
</dbReference>
<dbReference type="InterPro" id="IPR001845">
    <property type="entry name" value="HTH_ArsR_DNA-bd_dom"/>
</dbReference>
<accession>A0A1H4DHP7</accession>
<dbReference type="PRINTS" id="PR00778">
    <property type="entry name" value="HTHARSR"/>
</dbReference>
<evidence type="ECO:0000313" key="5">
    <source>
        <dbReference type="EMBL" id="SEA71762.1"/>
    </source>
</evidence>
<keyword evidence="1" id="KW-0805">Transcription regulation</keyword>
<dbReference type="PROSITE" id="PS50987">
    <property type="entry name" value="HTH_ARSR_2"/>
    <property type="match status" value="1"/>
</dbReference>
<name>A0A1H4DHP7_9RHOB</name>
<dbReference type="RefSeq" id="WP_093254562.1">
    <property type="nucleotide sequence ID" value="NZ_FNQM01000010.1"/>
</dbReference>
<evidence type="ECO:0000313" key="6">
    <source>
        <dbReference type="Proteomes" id="UP000198703"/>
    </source>
</evidence>
<keyword evidence="2" id="KW-0238">DNA-binding</keyword>
<dbReference type="PANTHER" id="PTHR43132">
    <property type="entry name" value="ARSENICAL RESISTANCE OPERON REPRESSOR ARSR-RELATED"/>
    <property type="match status" value="1"/>
</dbReference>